<evidence type="ECO:0008006" key="3">
    <source>
        <dbReference type="Google" id="ProtNLM"/>
    </source>
</evidence>
<evidence type="ECO:0000313" key="1">
    <source>
        <dbReference type="EMBL" id="THG98590.1"/>
    </source>
</evidence>
<evidence type="ECO:0000313" key="2">
    <source>
        <dbReference type="Proteomes" id="UP000309038"/>
    </source>
</evidence>
<gene>
    <name evidence="1" type="ORF">EW026_g3629</name>
</gene>
<reference evidence="1 2" key="1">
    <citation type="submission" date="2019-02" db="EMBL/GenBank/DDBJ databases">
        <title>Genome sequencing of the rare red list fungi Phlebia centrifuga.</title>
        <authorList>
            <person name="Buettner E."/>
            <person name="Kellner H."/>
        </authorList>
    </citation>
    <scope>NUCLEOTIDE SEQUENCE [LARGE SCALE GENOMIC DNA]</scope>
    <source>
        <strain evidence="1 2">DSM 108282</strain>
    </source>
</reference>
<keyword evidence="2" id="KW-1185">Reference proteome</keyword>
<protein>
    <recommendedName>
        <fullName evidence="3">Arrestin-like N-terminal domain-containing protein</fullName>
    </recommendedName>
</protein>
<dbReference type="EMBL" id="SGPJ01000112">
    <property type="protein sequence ID" value="THG98590.1"/>
    <property type="molecule type" value="Genomic_DNA"/>
</dbReference>
<organism evidence="1 2">
    <name type="scientific">Hermanssonia centrifuga</name>
    <dbReference type="NCBI Taxonomy" id="98765"/>
    <lineage>
        <taxon>Eukaryota</taxon>
        <taxon>Fungi</taxon>
        <taxon>Dikarya</taxon>
        <taxon>Basidiomycota</taxon>
        <taxon>Agaricomycotina</taxon>
        <taxon>Agaricomycetes</taxon>
        <taxon>Polyporales</taxon>
        <taxon>Meruliaceae</taxon>
        <taxon>Hermanssonia</taxon>
    </lineage>
</organism>
<comment type="caution">
    <text evidence="1">The sequence shown here is derived from an EMBL/GenBank/DDBJ whole genome shotgun (WGS) entry which is preliminary data.</text>
</comment>
<proteinExistence type="predicted"/>
<dbReference type="Proteomes" id="UP000309038">
    <property type="component" value="Unassembled WGS sequence"/>
</dbReference>
<name>A0A4S4KKR8_9APHY</name>
<sequence>MVTLYLSTTKGNGGIRHFPYQGFLGLTPVRIDGIVRTRLDEDQKPIPAFSLTIYVRSYEARQTRTGSLHSRILAEYSQTVWRKPDGQDYASLGDFEHPFKITLPKRVAGYSTANYQDYRTFWRVEAENVDDNCSRIIIPIVLARSFNRSIQQDALSSLAGIKKSFTMVNG</sequence>
<accession>A0A4S4KKR8</accession>
<dbReference type="AlphaFoldDB" id="A0A4S4KKR8"/>